<evidence type="ECO:0000313" key="4">
    <source>
        <dbReference type="Proteomes" id="UP000663868"/>
    </source>
</evidence>
<dbReference type="Gene3D" id="3.30.9.10">
    <property type="entry name" value="D-Amino Acid Oxidase, subunit A, domain 2"/>
    <property type="match status" value="1"/>
</dbReference>
<name>A0A819NVR9_9BILA</name>
<sequence>MFAGLHAAARTDVLYAVFKDQFVFSLVSRSTWHSSDQVSQLQNIQDNYMNDYIKKDILLWIRERGFQTLPSVRIPTQPYADHSVLIGVFLRQLKLIFSNSVSDTFHFPLLPDNWDNFHWILSNTIKRFPIQAESECETLITGADSFTSNGRLIMNESAEIDNYFVASGFNGHGIALAGVVYGEVLGYECPLFFKPDEVRKKDLCKQGTFGKACHMYAMRLTHTSEDGFMFFIPSEKNFVGKEALLKQRQDVIEILSGEPIYRNGEFCGLVTSAVHGFTLGKQICLGLVPAPSSEKITVSYILGATYEIDIATKRFKARPNVYQPTEMISTNSQYVSIL</sequence>
<gene>
    <name evidence="3" type="ORF">KXQ929_LOCUS28584</name>
</gene>
<dbReference type="Proteomes" id="UP000663868">
    <property type="component" value="Unassembled WGS sequence"/>
</dbReference>
<dbReference type="SUPFAM" id="SSF101790">
    <property type="entry name" value="Aminomethyltransferase beta-barrel domain"/>
    <property type="match status" value="1"/>
</dbReference>
<dbReference type="InterPro" id="IPR029043">
    <property type="entry name" value="GcvT/YgfZ_C"/>
</dbReference>
<dbReference type="EMBL" id="CAJOBB010002843">
    <property type="protein sequence ID" value="CAF4002886.1"/>
    <property type="molecule type" value="Genomic_DNA"/>
</dbReference>
<evidence type="ECO:0000256" key="1">
    <source>
        <dbReference type="ARBA" id="ARBA00008609"/>
    </source>
</evidence>
<dbReference type="Gene3D" id="3.50.50.60">
    <property type="entry name" value="FAD/NAD(P)-binding domain"/>
    <property type="match status" value="1"/>
</dbReference>
<dbReference type="InterPro" id="IPR013977">
    <property type="entry name" value="GcvT_C"/>
</dbReference>
<feature type="domain" description="Aminomethyltransferase C-terminal" evidence="2">
    <location>
        <begin position="250"/>
        <end position="319"/>
    </location>
</feature>
<organism evidence="3 4">
    <name type="scientific">Adineta steineri</name>
    <dbReference type="NCBI Taxonomy" id="433720"/>
    <lineage>
        <taxon>Eukaryota</taxon>
        <taxon>Metazoa</taxon>
        <taxon>Spiralia</taxon>
        <taxon>Gnathifera</taxon>
        <taxon>Rotifera</taxon>
        <taxon>Eurotatoria</taxon>
        <taxon>Bdelloidea</taxon>
        <taxon>Adinetida</taxon>
        <taxon>Adinetidae</taxon>
        <taxon>Adineta</taxon>
    </lineage>
</organism>
<dbReference type="InterPro" id="IPR036188">
    <property type="entry name" value="FAD/NAD-bd_sf"/>
</dbReference>
<protein>
    <recommendedName>
        <fullName evidence="2">Aminomethyltransferase C-terminal domain-containing protein</fullName>
    </recommendedName>
</protein>
<proteinExistence type="inferred from homology"/>
<evidence type="ECO:0000313" key="3">
    <source>
        <dbReference type="EMBL" id="CAF4002886.1"/>
    </source>
</evidence>
<dbReference type="SUPFAM" id="SSF54373">
    <property type="entry name" value="FAD-linked reductases, C-terminal domain"/>
    <property type="match status" value="1"/>
</dbReference>
<accession>A0A819NVR9</accession>
<evidence type="ECO:0000259" key="2">
    <source>
        <dbReference type="Pfam" id="PF08669"/>
    </source>
</evidence>
<dbReference type="AlphaFoldDB" id="A0A819NVR9"/>
<comment type="caution">
    <text evidence="3">The sequence shown here is derived from an EMBL/GenBank/DDBJ whole genome shotgun (WGS) entry which is preliminary data.</text>
</comment>
<comment type="similarity">
    <text evidence="1">Belongs to the GcvT family.</text>
</comment>
<dbReference type="Gene3D" id="2.40.30.110">
    <property type="entry name" value="Aminomethyltransferase beta-barrel domains"/>
    <property type="match status" value="1"/>
</dbReference>
<dbReference type="Pfam" id="PF08669">
    <property type="entry name" value="GCV_T_C"/>
    <property type="match status" value="1"/>
</dbReference>
<reference evidence="3" key="1">
    <citation type="submission" date="2021-02" db="EMBL/GenBank/DDBJ databases">
        <authorList>
            <person name="Nowell W R."/>
        </authorList>
    </citation>
    <scope>NUCLEOTIDE SEQUENCE</scope>
</reference>